<keyword evidence="2" id="KW-1185">Reference proteome</keyword>
<dbReference type="EMBL" id="JAOVZO020000023">
    <property type="protein sequence ID" value="MDC8015930.1"/>
    <property type="molecule type" value="Genomic_DNA"/>
</dbReference>
<dbReference type="PANTHER" id="PTHR30143:SF0">
    <property type="entry name" value="2-KETO-4-PENTENOATE HYDRATASE"/>
    <property type="match status" value="1"/>
</dbReference>
<dbReference type="InterPro" id="IPR036663">
    <property type="entry name" value="Fumarylacetoacetase_C_sf"/>
</dbReference>
<dbReference type="AlphaFoldDB" id="A0A9X4BJ35"/>
<proteinExistence type="predicted"/>
<evidence type="ECO:0000313" key="2">
    <source>
        <dbReference type="Proteomes" id="UP001139971"/>
    </source>
</evidence>
<evidence type="ECO:0000313" key="1">
    <source>
        <dbReference type="EMBL" id="MDC8015930.1"/>
    </source>
</evidence>
<dbReference type="GO" id="GO:0005737">
    <property type="term" value="C:cytoplasm"/>
    <property type="evidence" value="ECO:0007669"/>
    <property type="project" value="TreeGrafter"/>
</dbReference>
<dbReference type="Proteomes" id="UP001139971">
    <property type="component" value="Unassembled WGS sequence"/>
</dbReference>
<dbReference type="RefSeq" id="WP_263543562.1">
    <property type="nucleotide sequence ID" value="NZ_JAOVZO020000023.1"/>
</dbReference>
<dbReference type="GO" id="GO:0008684">
    <property type="term" value="F:2-oxopent-4-enoate hydratase activity"/>
    <property type="evidence" value="ECO:0007669"/>
    <property type="project" value="TreeGrafter"/>
</dbReference>
<dbReference type="InterPro" id="IPR050772">
    <property type="entry name" value="Hydratase-Decarb/MhpD_sf"/>
</dbReference>
<dbReference type="Gene3D" id="3.90.850.10">
    <property type="entry name" value="Fumarylacetoacetase-like, C-terminal domain"/>
    <property type="match status" value="1"/>
</dbReference>
<reference evidence="1" key="1">
    <citation type="submission" date="2023-02" db="EMBL/GenBank/DDBJ databases">
        <title>Tahibacter soli sp. nov. isolated from soil.</title>
        <authorList>
            <person name="Baek J.H."/>
            <person name="Lee J.K."/>
            <person name="Choi D.G."/>
            <person name="Jeon C.O."/>
        </authorList>
    </citation>
    <scope>NUCLEOTIDE SEQUENCE</scope>
    <source>
        <strain evidence="1">BL</strain>
    </source>
</reference>
<comment type="caution">
    <text evidence="1">The sequence shown here is derived from an EMBL/GenBank/DDBJ whole genome shotgun (WGS) entry which is preliminary data.</text>
</comment>
<protein>
    <submittedName>
        <fullName evidence="1">2-keto-4-pentenoate hydratase</fullName>
    </submittedName>
</protein>
<gene>
    <name evidence="1" type="ORF">OD750_025685</name>
</gene>
<accession>A0A9X4BJ35</accession>
<dbReference type="PANTHER" id="PTHR30143">
    <property type="entry name" value="ACID HYDRATASE"/>
    <property type="match status" value="1"/>
</dbReference>
<name>A0A9X4BJ35_9GAMM</name>
<organism evidence="1 2">
    <name type="scientific">Tahibacter soli</name>
    <dbReference type="NCBI Taxonomy" id="2983605"/>
    <lineage>
        <taxon>Bacteria</taxon>
        <taxon>Pseudomonadati</taxon>
        <taxon>Pseudomonadota</taxon>
        <taxon>Gammaproteobacteria</taxon>
        <taxon>Lysobacterales</taxon>
        <taxon>Rhodanobacteraceae</taxon>
        <taxon>Tahibacter</taxon>
    </lineage>
</organism>
<dbReference type="SUPFAM" id="SSF56529">
    <property type="entry name" value="FAH"/>
    <property type="match status" value="1"/>
</dbReference>
<sequence length="283" mass="28788">MQPSAENGADTHVSIATRFVAARRAGVALPGFPGALPPGIDFGYRCQDAAIALWPDRVAGWKVGYIAPERREPGGDERLVGPIFASAVYAASGDVLDVPVFVGGFAAVEAEYVFRLGADAPAGKTDWTPDEAAALADALHVGVELAGSPLATINELGPAVVVSDFGNNAGLILGAAIADWRRRDAAELVCSVAVEGREVGRGGAASIAGGPLAALAFALSRNARRGRPLRAGDLVTTGAATGIHDIVAGEAALIDFGAHGRIACRAVPAAASEAMTDRRDTAC</sequence>